<evidence type="ECO:0000313" key="6">
    <source>
        <dbReference type="Proteomes" id="UP000076532"/>
    </source>
</evidence>
<dbReference type="InterPro" id="IPR001377">
    <property type="entry name" value="Ribosomal_eS6"/>
</dbReference>
<dbReference type="GO" id="GO:1990904">
    <property type="term" value="C:ribonucleoprotein complex"/>
    <property type="evidence" value="ECO:0007669"/>
    <property type="project" value="UniProtKB-KW"/>
</dbReference>
<keyword evidence="2" id="KW-0689">Ribosomal protein</keyword>
<evidence type="ECO:0000256" key="1">
    <source>
        <dbReference type="ARBA" id="ARBA00009312"/>
    </source>
</evidence>
<dbReference type="GO" id="GO:0005840">
    <property type="term" value="C:ribosome"/>
    <property type="evidence" value="ECO:0007669"/>
    <property type="project" value="UniProtKB-KW"/>
</dbReference>
<dbReference type="GO" id="GO:0003735">
    <property type="term" value="F:structural constituent of ribosome"/>
    <property type="evidence" value="ECO:0007669"/>
    <property type="project" value="InterPro"/>
</dbReference>
<name>A0A166Q8X6_9AGAM</name>
<accession>A0A166Q8X6</accession>
<keyword evidence="6" id="KW-1185">Reference proteome</keyword>
<keyword evidence="3" id="KW-0687">Ribonucleoprotein</keyword>
<proteinExistence type="inferred from homology"/>
<evidence type="ECO:0000256" key="3">
    <source>
        <dbReference type="ARBA" id="ARBA00023274"/>
    </source>
</evidence>
<comment type="similarity">
    <text evidence="1">Belongs to the eukaryotic ribosomal protein eS6 family.</text>
</comment>
<feature type="region of interest" description="Disordered" evidence="4">
    <location>
        <begin position="1"/>
        <end position="33"/>
    </location>
</feature>
<dbReference type="AlphaFoldDB" id="A0A166Q8X6"/>
<dbReference type="Gene3D" id="1.20.5.2650">
    <property type="match status" value="1"/>
</dbReference>
<dbReference type="STRING" id="436010.A0A166Q8X6"/>
<protein>
    <submittedName>
        <fullName evidence="5">Uncharacterized protein</fullName>
    </submittedName>
</protein>
<dbReference type="GO" id="GO:0006412">
    <property type="term" value="P:translation"/>
    <property type="evidence" value="ECO:0007669"/>
    <property type="project" value="InterPro"/>
</dbReference>
<dbReference type="EMBL" id="KV417511">
    <property type="protein sequence ID" value="KZP26888.1"/>
    <property type="molecule type" value="Genomic_DNA"/>
</dbReference>
<evidence type="ECO:0000256" key="2">
    <source>
        <dbReference type="ARBA" id="ARBA00022980"/>
    </source>
</evidence>
<reference evidence="5 6" key="1">
    <citation type="journal article" date="2016" name="Mol. Biol. Evol.">
        <title>Comparative Genomics of Early-Diverging Mushroom-Forming Fungi Provides Insights into the Origins of Lignocellulose Decay Capabilities.</title>
        <authorList>
            <person name="Nagy L.G."/>
            <person name="Riley R."/>
            <person name="Tritt A."/>
            <person name="Adam C."/>
            <person name="Daum C."/>
            <person name="Floudas D."/>
            <person name="Sun H."/>
            <person name="Yadav J.S."/>
            <person name="Pangilinan J."/>
            <person name="Larsson K.H."/>
            <person name="Matsuura K."/>
            <person name="Barry K."/>
            <person name="Labutti K."/>
            <person name="Kuo R."/>
            <person name="Ohm R.A."/>
            <person name="Bhattacharya S.S."/>
            <person name="Shirouzu T."/>
            <person name="Yoshinaga Y."/>
            <person name="Martin F.M."/>
            <person name="Grigoriev I.V."/>
            <person name="Hibbett D.S."/>
        </authorList>
    </citation>
    <scope>NUCLEOTIDE SEQUENCE [LARGE SCALE GENOMIC DNA]</scope>
    <source>
        <strain evidence="5 6">CBS 109695</strain>
    </source>
</reference>
<evidence type="ECO:0000256" key="4">
    <source>
        <dbReference type="SAM" id="MobiDB-lite"/>
    </source>
</evidence>
<organism evidence="5 6">
    <name type="scientific">Athelia psychrophila</name>
    <dbReference type="NCBI Taxonomy" id="1759441"/>
    <lineage>
        <taxon>Eukaryota</taxon>
        <taxon>Fungi</taxon>
        <taxon>Dikarya</taxon>
        <taxon>Basidiomycota</taxon>
        <taxon>Agaricomycotina</taxon>
        <taxon>Agaricomycetes</taxon>
        <taxon>Agaricomycetidae</taxon>
        <taxon>Atheliales</taxon>
        <taxon>Atheliaceae</taxon>
        <taxon>Athelia</taxon>
    </lineage>
</organism>
<dbReference type="Proteomes" id="UP000076532">
    <property type="component" value="Unassembled WGS sequence"/>
</dbReference>
<gene>
    <name evidence="5" type="ORF">FIBSPDRAFT_1002322</name>
</gene>
<evidence type="ECO:0000313" key="5">
    <source>
        <dbReference type="EMBL" id="KZP26888.1"/>
    </source>
</evidence>
<dbReference type="PANTHER" id="PTHR11502">
    <property type="entry name" value="40S RIBOSOMAL PROTEIN S6"/>
    <property type="match status" value="1"/>
</dbReference>
<sequence>MNRMAASSASQATTTSGASPGSRASSPTPSSSSDGCVINTVIGIVKQGTADVSRLTDNILLRRISPKPATKIPGSSIWATRREVTSAKKADAKPYTKAPEIQKFVTPIRLHHRRHLHSLRKRRIEHQKKQQTEYDVLIAKRDREKGQGRRGQCVAQAFAMIVSLNLMLFFHRMIHTNPCPAGDKFIPLRSDDTRNININWKMFQAWKGMWALVKNAQPPRVPQVGSDHRAGILPLGSINPPLLTDDAATAIAKRCGLQTSDVPLVICVSATYRPPDVFMELTLLVAVAQDVVALPKLVTPARIASNYLGTVAAVKRPTEENLQTLDGVAVGGKRERLTMSNCGFDFGLENWPWASSLNHKIEFPTPTGKRLKT</sequence>